<dbReference type="RefSeq" id="WP_285663884.1">
    <property type="nucleotide sequence ID" value="NZ_BSTX01000002.1"/>
</dbReference>
<reference evidence="2" key="1">
    <citation type="submission" date="2023-03" db="EMBL/GenBank/DDBJ databases">
        <title>Actinorhabdospora filicis NBRC 111898.</title>
        <authorList>
            <person name="Ichikawa N."/>
            <person name="Sato H."/>
            <person name="Tonouchi N."/>
        </authorList>
    </citation>
    <scope>NUCLEOTIDE SEQUENCE</scope>
    <source>
        <strain evidence="2">NBRC 111898</strain>
    </source>
</reference>
<dbReference type="AlphaFoldDB" id="A0A9W6WBH6"/>
<gene>
    <name evidence="2" type="ORF">Afil01_35470</name>
</gene>
<dbReference type="Gene3D" id="1.10.10.10">
    <property type="entry name" value="Winged helix-like DNA-binding domain superfamily/Winged helix DNA-binding domain"/>
    <property type="match status" value="1"/>
</dbReference>
<dbReference type="GO" id="GO:0006950">
    <property type="term" value="P:response to stress"/>
    <property type="evidence" value="ECO:0007669"/>
    <property type="project" value="TreeGrafter"/>
</dbReference>
<dbReference type="Pfam" id="PF12802">
    <property type="entry name" value="MarR_2"/>
    <property type="match status" value="1"/>
</dbReference>
<protein>
    <submittedName>
        <fullName evidence="2">MarR family transcriptional regulator</fullName>
    </submittedName>
</protein>
<dbReference type="GO" id="GO:0003700">
    <property type="term" value="F:DNA-binding transcription factor activity"/>
    <property type="evidence" value="ECO:0007669"/>
    <property type="project" value="InterPro"/>
</dbReference>
<comment type="caution">
    <text evidence="2">The sequence shown here is derived from an EMBL/GenBank/DDBJ whole genome shotgun (WGS) entry which is preliminary data.</text>
</comment>
<proteinExistence type="predicted"/>
<accession>A0A9W6WBH6</accession>
<name>A0A9W6WBH6_9ACTN</name>
<dbReference type="SMART" id="SM00347">
    <property type="entry name" value="HTH_MARR"/>
    <property type="match status" value="1"/>
</dbReference>
<dbReference type="InterPro" id="IPR000835">
    <property type="entry name" value="HTH_MarR-typ"/>
</dbReference>
<sequence>MTRSETSERREGPGLPLSALLTQARDIVLKGLHEELAEEGFEGIRSVHGSVFRNIDAGGSRLTTLAERAGLTKQAIGELIDDLQKHGYLERVADEADRRAKIIRLTGEGRAAQAAAVRILADIERRWSRALGEERVAQLRESLERVIALESAAPPPRTSPR</sequence>
<dbReference type="InterPro" id="IPR039422">
    <property type="entry name" value="MarR/SlyA-like"/>
</dbReference>
<evidence type="ECO:0000313" key="2">
    <source>
        <dbReference type="EMBL" id="GLZ78740.1"/>
    </source>
</evidence>
<organism evidence="2 3">
    <name type="scientific">Actinorhabdospora filicis</name>
    <dbReference type="NCBI Taxonomy" id="1785913"/>
    <lineage>
        <taxon>Bacteria</taxon>
        <taxon>Bacillati</taxon>
        <taxon>Actinomycetota</taxon>
        <taxon>Actinomycetes</taxon>
        <taxon>Micromonosporales</taxon>
        <taxon>Micromonosporaceae</taxon>
        <taxon>Actinorhabdospora</taxon>
    </lineage>
</organism>
<dbReference type="PRINTS" id="PR00598">
    <property type="entry name" value="HTHMARR"/>
</dbReference>
<dbReference type="InterPro" id="IPR036388">
    <property type="entry name" value="WH-like_DNA-bd_sf"/>
</dbReference>
<keyword evidence="3" id="KW-1185">Reference proteome</keyword>
<evidence type="ECO:0000259" key="1">
    <source>
        <dbReference type="PROSITE" id="PS50995"/>
    </source>
</evidence>
<dbReference type="PANTHER" id="PTHR33164">
    <property type="entry name" value="TRANSCRIPTIONAL REGULATOR, MARR FAMILY"/>
    <property type="match status" value="1"/>
</dbReference>
<dbReference type="InterPro" id="IPR036390">
    <property type="entry name" value="WH_DNA-bd_sf"/>
</dbReference>
<feature type="domain" description="HTH marR-type" evidence="1">
    <location>
        <begin position="1"/>
        <end position="148"/>
    </location>
</feature>
<evidence type="ECO:0000313" key="3">
    <source>
        <dbReference type="Proteomes" id="UP001165079"/>
    </source>
</evidence>
<dbReference type="PROSITE" id="PS50995">
    <property type="entry name" value="HTH_MARR_2"/>
    <property type="match status" value="1"/>
</dbReference>
<dbReference type="Proteomes" id="UP001165079">
    <property type="component" value="Unassembled WGS sequence"/>
</dbReference>
<dbReference type="EMBL" id="BSTX01000002">
    <property type="protein sequence ID" value="GLZ78740.1"/>
    <property type="molecule type" value="Genomic_DNA"/>
</dbReference>
<dbReference type="SUPFAM" id="SSF46785">
    <property type="entry name" value="Winged helix' DNA-binding domain"/>
    <property type="match status" value="1"/>
</dbReference>
<dbReference type="PANTHER" id="PTHR33164:SF99">
    <property type="entry name" value="MARR FAMILY REGULATORY PROTEIN"/>
    <property type="match status" value="1"/>
</dbReference>